<evidence type="ECO:0000256" key="11">
    <source>
        <dbReference type="SAM" id="Phobius"/>
    </source>
</evidence>
<feature type="transmembrane region" description="Helical" evidence="11">
    <location>
        <begin position="22"/>
        <end position="43"/>
    </location>
</feature>
<evidence type="ECO:0000256" key="1">
    <source>
        <dbReference type="ARBA" id="ARBA00004117"/>
    </source>
</evidence>
<dbReference type="InterPro" id="IPR006182">
    <property type="entry name" value="FliF_N_dom"/>
</dbReference>
<comment type="caution">
    <text evidence="14">The sequence shown here is derived from an EMBL/GenBank/DDBJ whole genome shotgun (WGS) entry which is preliminary data.</text>
</comment>
<evidence type="ECO:0000256" key="10">
    <source>
        <dbReference type="SAM" id="MobiDB-lite"/>
    </source>
</evidence>
<evidence type="ECO:0000256" key="7">
    <source>
        <dbReference type="ARBA" id="ARBA00023136"/>
    </source>
</evidence>
<dbReference type="PANTHER" id="PTHR30046">
    <property type="entry name" value="FLAGELLAR M-RING PROTEIN"/>
    <property type="match status" value="1"/>
</dbReference>
<evidence type="ECO:0000256" key="4">
    <source>
        <dbReference type="ARBA" id="ARBA00022475"/>
    </source>
</evidence>
<dbReference type="GO" id="GO:0003774">
    <property type="term" value="F:cytoskeletal motor activity"/>
    <property type="evidence" value="ECO:0007669"/>
    <property type="project" value="InterPro"/>
</dbReference>
<keyword evidence="7 11" id="KW-0472">Membrane</keyword>
<dbReference type="PANTHER" id="PTHR30046:SF0">
    <property type="entry name" value="FLAGELLAR M-RING PROTEIN"/>
    <property type="match status" value="1"/>
</dbReference>
<keyword evidence="15" id="KW-1185">Reference proteome</keyword>
<keyword evidence="4" id="KW-1003">Cell membrane</keyword>
<feature type="transmembrane region" description="Helical" evidence="11">
    <location>
        <begin position="447"/>
        <end position="468"/>
    </location>
</feature>
<evidence type="ECO:0000256" key="8">
    <source>
        <dbReference type="ARBA" id="ARBA00023143"/>
    </source>
</evidence>
<dbReference type="EMBL" id="LMCB01000029">
    <property type="protein sequence ID" value="KZL17752.1"/>
    <property type="molecule type" value="Genomic_DNA"/>
</dbReference>
<dbReference type="Pfam" id="PF08345">
    <property type="entry name" value="YscJ_FliF_C"/>
    <property type="match status" value="1"/>
</dbReference>
<dbReference type="InterPro" id="IPR000067">
    <property type="entry name" value="FlgMring_FliF"/>
</dbReference>
<evidence type="ECO:0000313" key="15">
    <source>
        <dbReference type="Proteomes" id="UP000076577"/>
    </source>
</evidence>
<comment type="subcellular location">
    <subcellularLocation>
        <location evidence="1 9">Bacterial flagellum basal body</location>
    </subcellularLocation>
    <subcellularLocation>
        <location evidence="2">Cell membrane</location>
        <topology evidence="2">Multi-pass membrane protein</topology>
    </subcellularLocation>
</comment>
<evidence type="ECO:0000259" key="13">
    <source>
        <dbReference type="Pfam" id="PF08345"/>
    </source>
</evidence>
<dbReference type="STRING" id="989403.SAMN05421798_101281"/>
<proteinExistence type="inferred from homology"/>
<keyword evidence="14" id="KW-0966">Cell projection</keyword>
<evidence type="ECO:0000313" key="14">
    <source>
        <dbReference type="EMBL" id="KZL17752.1"/>
    </source>
</evidence>
<keyword evidence="6 11" id="KW-1133">Transmembrane helix</keyword>
<keyword evidence="5 11" id="KW-0812">Transmembrane</keyword>
<dbReference type="OrthoDB" id="9807026at2"/>
<dbReference type="InterPro" id="IPR013556">
    <property type="entry name" value="Flag_M-ring_C"/>
</dbReference>
<evidence type="ECO:0000256" key="6">
    <source>
        <dbReference type="ARBA" id="ARBA00022989"/>
    </source>
</evidence>
<comment type="function">
    <text evidence="9">The M ring may be actively involved in energy transduction.</text>
</comment>
<dbReference type="InterPro" id="IPR043427">
    <property type="entry name" value="YscJ/FliF"/>
</dbReference>
<evidence type="ECO:0000256" key="2">
    <source>
        <dbReference type="ARBA" id="ARBA00004651"/>
    </source>
</evidence>
<evidence type="ECO:0000256" key="3">
    <source>
        <dbReference type="ARBA" id="ARBA00007971"/>
    </source>
</evidence>
<dbReference type="Proteomes" id="UP000076577">
    <property type="component" value="Unassembled WGS sequence"/>
</dbReference>
<feature type="compositionally biased region" description="Polar residues" evidence="10">
    <location>
        <begin position="294"/>
        <end position="310"/>
    </location>
</feature>
<feature type="domain" description="Flagellar M-ring N-terminal" evidence="12">
    <location>
        <begin position="44"/>
        <end position="217"/>
    </location>
</feature>
<dbReference type="PATRIC" id="fig|989403.3.peg.3079"/>
<feature type="domain" description="Flagellar M-ring C-terminal" evidence="13">
    <location>
        <begin position="249"/>
        <end position="424"/>
    </location>
</feature>
<evidence type="ECO:0000256" key="5">
    <source>
        <dbReference type="ARBA" id="ARBA00022692"/>
    </source>
</evidence>
<dbReference type="GO" id="GO:0005886">
    <property type="term" value="C:plasma membrane"/>
    <property type="evidence" value="ECO:0007669"/>
    <property type="project" value="UniProtKB-SubCell"/>
</dbReference>
<feature type="compositionally biased region" description="Basic and acidic residues" evidence="10">
    <location>
        <begin position="324"/>
        <end position="335"/>
    </location>
</feature>
<gene>
    <name evidence="14" type="primary">fliF_2</name>
    <name evidence="14" type="ORF">PsAD2_02869</name>
</gene>
<keyword evidence="14" id="KW-0282">Flagellum</keyword>
<evidence type="ECO:0000259" key="12">
    <source>
        <dbReference type="Pfam" id="PF01514"/>
    </source>
</evidence>
<dbReference type="InterPro" id="IPR045851">
    <property type="entry name" value="AMP-bd_C_sf"/>
</dbReference>
<keyword evidence="8 9" id="KW-0975">Bacterial flagellum</keyword>
<protein>
    <recommendedName>
        <fullName evidence="9">Flagellar M-ring protein</fullName>
    </recommendedName>
</protein>
<name>A0A165XIY4_9HYPH</name>
<keyword evidence="14" id="KW-0969">Cilium</keyword>
<reference evidence="14 15" key="1">
    <citation type="journal article" date="2016" name="Front. Microbiol.">
        <title>Comparative Genomic Analysis Reveals a Diverse Repertoire of Genes Involved in Prokaryote-Eukaryote Interactions within the Pseudovibrio Genus.</title>
        <authorList>
            <person name="Romano S."/>
            <person name="Fernandez-Guerra A."/>
            <person name="Reen F.J."/>
            <person name="Glockner F.O."/>
            <person name="Crowley S.P."/>
            <person name="O'Sullivan O."/>
            <person name="Cotter P.D."/>
            <person name="Adams C."/>
            <person name="Dobson A.D."/>
            <person name="O'Gara F."/>
        </authorList>
    </citation>
    <scope>NUCLEOTIDE SEQUENCE [LARGE SCALE GENOMIC DNA]</scope>
    <source>
        <strain evidence="14 15">Ad2</strain>
    </source>
</reference>
<dbReference type="NCBIfam" id="TIGR00206">
    <property type="entry name" value="fliF"/>
    <property type="match status" value="1"/>
</dbReference>
<evidence type="ECO:0000256" key="9">
    <source>
        <dbReference type="PIRNR" id="PIRNR004862"/>
    </source>
</evidence>
<dbReference type="GO" id="GO:0071973">
    <property type="term" value="P:bacterial-type flagellum-dependent cell motility"/>
    <property type="evidence" value="ECO:0007669"/>
    <property type="project" value="InterPro"/>
</dbReference>
<feature type="region of interest" description="Disordered" evidence="10">
    <location>
        <begin position="293"/>
        <end position="336"/>
    </location>
</feature>
<dbReference type="RefSeq" id="WP_068007252.1">
    <property type="nucleotide sequence ID" value="NZ_FOFM01000001.1"/>
</dbReference>
<dbReference type="PIRSF" id="PIRSF004862">
    <property type="entry name" value="FliF"/>
    <property type="match status" value="1"/>
</dbReference>
<dbReference type="Pfam" id="PF01514">
    <property type="entry name" value="YscJ_FliF"/>
    <property type="match status" value="1"/>
</dbReference>
<dbReference type="GO" id="GO:0009431">
    <property type="term" value="C:bacterial-type flagellum basal body, MS ring"/>
    <property type="evidence" value="ECO:0007669"/>
    <property type="project" value="InterPro"/>
</dbReference>
<dbReference type="PRINTS" id="PR01009">
    <property type="entry name" value="FLGMRINGFLIF"/>
</dbReference>
<comment type="similarity">
    <text evidence="3 9">Belongs to the FliF family.</text>
</comment>
<organism evidence="14 15">
    <name type="scientific">Pseudovibrio axinellae</name>
    <dbReference type="NCBI Taxonomy" id="989403"/>
    <lineage>
        <taxon>Bacteria</taxon>
        <taxon>Pseudomonadati</taxon>
        <taxon>Pseudomonadota</taxon>
        <taxon>Alphaproteobacteria</taxon>
        <taxon>Hyphomicrobiales</taxon>
        <taxon>Stappiaceae</taxon>
        <taxon>Pseudovibrio</taxon>
    </lineage>
</organism>
<dbReference type="Gene3D" id="3.30.300.30">
    <property type="match status" value="1"/>
</dbReference>
<accession>A0A165XIY4</accession>
<sequence length="562" mass="60886">MAARENAEKIYSNLAELGAKRLIVLGFIAMFTFVAIGAAAYMLSRPDQEVLYANLERDDVTQIGMALQASGVPFDVSADGTAISVNIGATARARMLLAEKGLPRGSGAGYELFDEMGSLGLTSFMQSVTKIRALEGEVARSIQSMQGVKAARVHLVLPEKATFRRENQKPTASVLIRTEGVQTTSVAQSIRYLVAAAVPGLTADAVTVLDTEGQLLAAGEDAQSASTGRKAMLEADLANRKESAIRQALAPYLGVNNFEVSVSAAVNTDNQRVSETSYDPETRVERSFRVVRENGSSQNASLENPTTVEQNLPEEAVSSQSGERSSEENERREELTNYEISSRTVETIFDDYRIERMSVAVLVNRDRLLEEMARRAQGQKGDAVIQGAEVDLTEKVEQIEEIIATAAGLDLARGDKVSVSAVNFMLAGDQLAAIPERTWQDVLMRNMGAVVNASAILIVTLMIIWFGLRPAVAFLIPKSESVEGGLVAGANSNLAGVRDGEFEGENGQLPDFTNGEGYAGESVDTTVVNRDNLRKLERAVEMDDMQTAIILKQWMYDQERAV</sequence>
<dbReference type="AlphaFoldDB" id="A0A165XIY4"/>